<sequence>MQHASLVAFLSGTLAPNTFMEEIAGEVAEFYADLRETKHGFIAISDGPLFVMTRSAVRRFLTAVRDGQLSFDAAVYVADCIVASDDIEFEDEVTRDAVAFLEDDSSRFIEDRDELWTQEEVSKVLASLD</sequence>
<name>A0ABT6CKE7_9SPHN</name>
<organism evidence="1 2">
    <name type="scientific">Novosphingobium cyanobacteriorum</name>
    <dbReference type="NCBI Taxonomy" id="3024215"/>
    <lineage>
        <taxon>Bacteria</taxon>
        <taxon>Pseudomonadati</taxon>
        <taxon>Pseudomonadota</taxon>
        <taxon>Alphaproteobacteria</taxon>
        <taxon>Sphingomonadales</taxon>
        <taxon>Sphingomonadaceae</taxon>
        <taxon>Novosphingobium</taxon>
    </lineage>
</organism>
<comment type="caution">
    <text evidence="1">The sequence shown here is derived from an EMBL/GenBank/DDBJ whole genome shotgun (WGS) entry which is preliminary data.</text>
</comment>
<reference evidence="1 2" key="1">
    <citation type="submission" date="2023-03" db="EMBL/GenBank/DDBJ databases">
        <title>Novosphingobium cyanobacteriorum sp. nov., isolated from a eutrophic reservoir during the Microcystis bloom period.</title>
        <authorList>
            <person name="Kang M."/>
            <person name="Le V."/>
            <person name="Ko S.-R."/>
            <person name="Lee S.-A."/>
            <person name="Ahn C.-Y."/>
        </authorList>
    </citation>
    <scope>NUCLEOTIDE SEQUENCE [LARGE SCALE GENOMIC DNA]</scope>
    <source>
        <strain evidence="1 2">HBC54</strain>
    </source>
</reference>
<proteinExistence type="predicted"/>
<accession>A0ABT6CKE7</accession>
<dbReference type="EMBL" id="JAROCY010000013">
    <property type="protein sequence ID" value="MDF8334405.1"/>
    <property type="molecule type" value="Genomic_DNA"/>
</dbReference>
<dbReference type="Proteomes" id="UP001222770">
    <property type="component" value="Unassembled WGS sequence"/>
</dbReference>
<evidence type="ECO:0000313" key="2">
    <source>
        <dbReference type="Proteomes" id="UP001222770"/>
    </source>
</evidence>
<evidence type="ECO:0000313" key="1">
    <source>
        <dbReference type="EMBL" id="MDF8334405.1"/>
    </source>
</evidence>
<keyword evidence="2" id="KW-1185">Reference proteome</keyword>
<protein>
    <submittedName>
        <fullName evidence="1">Uncharacterized protein</fullName>
    </submittedName>
</protein>
<dbReference type="RefSeq" id="WP_277279045.1">
    <property type="nucleotide sequence ID" value="NZ_JAROCY010000013.1"/>
</dbReference>
<gene>
    <name evidence="1" type="ORF">POM99_14445</name>
</gene>